<dbReference type="EMBL" id="CP014567">
    <property type="protein sequence ID" value="AVI06878.1"/>
    <property type="molecule type" value="Genomic_DNA"/>
</dbReference>
<dbReference type="GO" id="GO:0008360">
    <property type="term" value="P:regulation of cell shape"/>
    <property type="evidence" value="ECO:0007669"/>
    <property type="project" value="UniProtKB-KW"/>
</dbReference>
<keyword evidence="5 6" id="KW-0472">Membrane</keyword>
<evidence type="ECO:0000256" key="4">
    <source>
        <dbReference type="ARBA" id="ARBA00022989"/>
    </source>
</evidence>
<dbReference type="GO" id="GO:0051301">
    <property type="term" value="P:cell division"/>
    <property type="evidence" value="ECO:0007669"/>
    <property type="project" value="InterPro"/>
</dbReference>
<evidence type="ECO:0000313" key="7">
    <source>
        <dbReference type="EMBL" id="AVI06878.1"/>
    </source>
</evidence>
<feature type="transmembrane region" description="Helical" evidence="6">
    <location>
        <begin position="199"/>
        <end position="220"/>
    </location>
</feature>
<dbReference type="PANTHER" id="PTHR30474:SF1">
    <property type="entry name" value="PEPTIDOGLYCAN GLYCOSYLTRANSFERASE MRDB"/>
    <property type="match status" value="1"/>
</dbReference>
<dbReference type="GO" id="GO:0032153">
    <property type="term" value="C:cell division site"/>
    <property type="evidence" value="ECO:0007669"/>
    <property type="project" value="TreeGrafter"/>
</dbReference>
<dbReference type="AlphaFoldDB" id="A0A3S7GX73"/>
<gene>
    <name evidence="7" type="ORF">AZE34_08900</name>
    <name evidence="8" type="ORF">J7T32_009205</name>
</gene>
<feature type="transmembrane region" description="Helical" evidence="6">
    <location>
        <begin position="176"/>
        <end position="192"/>
    </location>
</feature>
<dbReference type="Proteomes" id="UP000665944">
    <property type="component" value="Unassembled WGS sequence"/>
</dbReference>
<keyword evidence="9" id="KW-1185">Reference proteome</keyword>
<feature type="transmembrane region" description="Helical" evidence="6">
    <location>
        <begin position="149"/>
        <end position="170"/>
    </location>
</feature>
<dbReference type="Pfam" id="PF01098">
    <property type="entry name" value="FTSW_RODA_SPOVE"/>
    <property type="match status" value="1"/>
</dbReference>
<evidence type="ECO:0000313" key="8">
    <source>
        <dbReference type="EMBL" id="MCM5672917.1"/>
    </source>
</evidence>
<feature type="transmembrane region" description="Helical" evidence="6">
    <location>
        <begin position="54"/>
        <end position="71"/>
    </location>
</feature>
<dbReference type="PANTHER" id="PTHR30474">
    <property type="entry name" value="CELL CYCLE PROTEIN"/>
    <property type="match status" value="1"/>
</dbReference>
<keyword evidence="4 6" id="KW-1133">Transmembrane helix</keyword>
<dbReference type="InterPro" id="IPR001182">
    <property type="entry name" value="FtsW/RodA"/>
</dbReference>
<evidence type="ECO:0000256" key="5">
    <source>
        <dbReference type="ARBA" id="ARBA00023136"/>
    </source>
</evidence>
<evidence type="ECO:0000256" key="3">
    <source>
        <dbReference type="ARBA" id="ARBA00022960"/>
    </source>
</evidence>
<feature type="transmembrane region" description="Helical" evidence="6">
    <location>
        <begin position="80"/>
        <end position="97"/>
    </location>
</feature>
<dbReference type="EMBL" id="JAGHKT020000014">
    <property type="protein sequence ID" value="MCM5672917.1"/>
    <property type="molecule type" value="Genomic_DNA"/>
</dbReference>
<reference evidence="7" key="1">
    <citation type="submission" date="2016-02" db="EMBL/GenBank/DDBJ databases">
        <title>Genomic sequence of a clinical Staphylococcus hominis isolate.</title>
        <authorList>
            <person name="McClure J.M."/>
            <person name="Zhang K."/>
        </authorList>
    </citation>
    <scope>NUCLEOTIDE SEQUENCE</scope>
    <source>
        <strain evidence="7">C34847</strain>
    </source>
</reference>
<evidence type="ECO:0000256" key="2">
    <source>
        <dbReference type="ARBA" id="ARBA00022692"/>
    </source>
</evidence>
<sequence length="394" mass="43981">MKYSSRQQPTTHWLRKIDWILIALIMILAIISVTTISSAMSGGQYSANFGIRQIIYYILGAILALIVMIFSPKKIKNNTYIWYIFFCILLLGLLIIPETPITPIINGAKSWYAFGPISIQPSEFMKIILILALAKIVSNHNRFTFNKSFRTDLILFFKIIGISLVPMILILLQNDLGTTLVLCAIIVGVMLVSSITWRILAPIFITVAVLGSSIILAIIYKPSLIEKTLHIKMYQMGRINSWLNPYAYSNGDGYHLTESLKAVGSGQLFGKGYNHGEVYIPENHTDFIFSVIGEEIGFIGAVILLLIFLALIFHLIRLAIKTTSSFNKVFLIGYISLLVFHILQNIGMTIQLLPITGIPLPFISYGGSALWSLMLGIGVILSIYYHQKPASKDA</sequence>
<feature type="transmembrane region" description="Helical" evidence="6">
    <location>
        <begin position="117"/>
        <end position="137"/>
    </location>
</feature>
<dbReference type="RefSeq" id="WP_017174789.1">
    <property type="nucleotide sequence ID" value="NZ_CP014107.1"/>
</dbReference>
<reference evidence="8 9" key="2">
    <citation type="submission" date="2022-06" db="EMBL/GenBank/DDBJ databases">
        <title>Staphylococcus hominis ShoR14 genome sequence.</title>
        <authorList>
            <person name="Yeo C.C."/>
            <person name="Chew C.H."/>
            <person name="Che Hamzah A.M."/>
            <person name="Al-Trad E.I."/>
        </authorList>
    </citation>
    <scope>NUCLEOTIDE SEQUENCE [LARGE SCALE GENOMIC DNA]</scope>
    <source>
        <strain evidence="8 9">ShoR14</strain>
    </source>
</reference>
<keyword evidence="2 6" id="KW-0812">Transmembrane</keyword>
<proteinExistence type="predicted"/>
<feature type="transmembrane region" description="Helical" evidence="6">
    <location>
        <begin position="362"/>
        <end position="385"/>
    </location>
</feature>
<dbReference type="GO" id="GO:0015648">
    <property type="term" value="F:lipid-linked peptidoglycan transporter activity"/>
    <property type="evidence" value="ECO:0007669"/>
    <property type="project" value="TreeGrafter"/>
</dbReference>
<evidence type="ECO:0000256" key="6">
    <source>
        <dbReference type="SAM" id="Phobius"/>
    </source>
</evidence>
<evidence type="ECO:0000313" key="9">
    <source>
        <dbReference type="Proteomes" id="UP000665944"/>
    </source>
</evidence>
<accession>A0A3S7GX73</accession>
<evidence type="ECO:0000256" key="1">
    <source>
        <dbReference type="ARBA" id="ARBA00004141"/>
    </source>
</evidence>
<dbReference type="GO" id="GO:0005886">
    <property type="term" value="C:plasma membrane"/>
    <property type="evidence" value="ECO:0007669"/>
    <property type="project" value="TreeGrafter"/>
</dbReference>
<organism evidence="7">
    <name type="scientific">Staphylococcus hominis</name>
    <dbReference type="NCBI Taxonomy" id="1290"/>
    <lineage>
        <taxon>Bacteria</taxon>
        <taxon>Bacillati</taxon>
        <taxon>Bacillota</taxon>
        <taxon>Bacilli</taxon>
        <taxon>Bacillales</taxon>
        <taxon>Staphylococcaceae</taxon>
        <taxon>Staphylococcus</taxon>
    </lineage>
</organism>
<keyword evidence="3" id="KW-0133">Cell shape</keyword>
<feature type="transmembrane region" description="Helical" evidence="6">
    <location>
        <begin position="329"/>
        <end position="350"/>
    </location>
</feature>
<comment type="subcellular location">
    <subcellularLocation>
        <location evidence="1">Membrane</location>
        <topology evidence="1">Multi-pass membrane protein</topology>
    </subcellularLocation>
</comment>
<feature type="transmembrane region" description="Helical" evidence="6">
    <location>
        <begin position="296"/>
        <end position="317"/>
    </location>
</feature>
<protein>
    <submittedName>
        <fullName evidence="7">Rod shape-determining protein RodA</fullName>
    </submittedName>
</protein>
<name>A0A3S7GX73_STAHO</name>
<feature type="transmembrane region" description="Helical" evidence="6">
    <location>
        <begin position="20"/>
        <end position="42"/>
    </location>
</feature>